<feature type="domain" description="DUF3597" evidence="1">
    <location>
        <begin position="3"/>
        <end position="125"/>
    </location>
</feature>
<proteinExistence type="predicted"/>
<evidence type="ECO:0000313" key="2">
    <source>
        <dbReference type="EMBL" id="PQP11436.1"/>
    </source>
</evidence>
<name>A0A2S8I9H5_BURCE</name>
<dbReference type="SUPFAM" id="SSF158634">
    <property type="entry name" value="RPA2825-like"/>
    <property type="match status" value="1"/>
</dbReference>
<organism evidence="2 3">
    <name type="scientific">Burkholderia cepacia</name>
    <name type="common">Pseudomonas cepacia</name>
    <dbReference type="NCBI Taxonomy" id="292"/>
    <lineage>
        <taxon>Bacteria</taxon>
        <taxon>Pseudomonadati</taxon>
        <taxon>Pseudomonadota</taxon>
        <taxon>Betaproteobacteria</taxon>
        <taxon>Burkholderiales</taxon>
        <taxon>Burkholderiaceae</taxon>
        <taxon>Burkholderia</taxon>
        <taxon>Burkholderia cepacia complex</taxon>
    </lineage>
</organism>
<evidence type="ECO:0000259" key="1">
    <source>
        <dbReference type="Pfam" id="PF12200"/>
    </source>
</evidence>
<comment type="caution">
    <text evidence="2">The sequence shown here is derived from an EMBL/GenBank/DDBJ whole genome shotgun (WGS) entry which is preliminary data.</text>
</comment>
<dbReference type="InterPro" id="IPR022016">
    <property type="entry name" value="DUF3597"/>
</dbReference>
<dbReference type="AlphaFoldDB" id="A0A2S8I9H5"/>
<dbReference type="Pfam" id="PF12200">
    <property type="entry name" value="DUF3597"/>
    <property type="match status" value="1"/>
</dbReference>
<sequence length="130" mass="13813">MGILGDIVNKIFGKAKPDETPPQNAAVLQNATAPNASRVESAPLANVDVAAIMDALVSESAQTLNWRASIVDMMKALGMDSSLDSRRQLARELQYSGDLGDSAAMNIWLHQQLMRALAANGGKLPPNLLS</sequence>
<accession>A0A2S8I9H5</accession>
<dbReference type="RefSeq" id="WP_105393163.1">
    <property type="nucleotide sequence ID" value="NZ_PUIQ01000058.1"/>
</dbReference>
<gene>
    <name evidence="2" type="ORF">C5615_32130</name>
</gene>
<reference evidence="2 3" key="1">
    <citation type="submission" date="2018-02" db="EMBL/GenBank/DDBJ databases">
        <title>Draft genome sequencing of Burkholderia cepacia Y14-15.</title>
        <authorList>
            <person name="Zheng B.-X."/>
        </authorList>
    </citation>
    <scope>NUCLEOTIDE SEQUENCE [LARGE SCALE GENOMIC DNA]</scope>
    <source>
        <strain evidence="2 3">Y14-15</strain>
    </source>
</reference>
<evidence type="ECO:0000313" key="3">
    <source>
        <dbReference type="Proteomes" id="UP000238206"/>
    </source>
</evidence>
<dbReference type="EMBL" id="PUIQ01000058">
    <property type="protein sequence ID" value="PQP11436.1"/>
    <property type="molecule type" value="Genomic_DNA"/>
</dbReference>
<protein>
    <recommendedName>
        <fullName evidence="1">DUF3597 domain-containing protein</fullName>
    </recommendedName>
</protein>
<dbReference type="Proteomes" id="UP000238206">
    <property type="component" value="Unassembled WGS sequence"/>
</dbReference>